<evidence type="ECO:0000256" key="1">
    <source>
        <dbReference type="ARBA" id="ARBA00004442"/>
    </source>
</evidence>
<dbReference type="Gene3D" id="1.10.3780.10">
    <property type="entry name" value="SusD-like"/>
    <property type="match status" value="1"/>
</dbReference>
<dbReference type="Gene3D" id="1.25.40.390">
    <property type="match status" value="1"/>
</dbReference>
<comment type="similarity">
    <text evidence="2">Belongs to the SusD family.</text>
</comment>
<evidence type="ECO:0000256" key="4">
    <source>
        <dbReference type="ARBA" id="ARBA00023136"/>
    </source>
</evidence>
<dbReference type="InterPro" id="IPR011990">
    <property type="entry name" value="TPR-like_helical_dom_sf"/>
</dbReference>
<name>A0A8J2X9G8_9FLAO</name>
<dbReference type="Pfam" id="PF07980">
    <property type="entry name" value="SusD_RagB"/>
    <property type="match status" value="1"/>
</dbReference>
<gene>
    <name evidence="7" type="ORF">GCM10011531_09730</name>
</gene>
<dbReference type="GO" id="GO:0009279">
    <property type="term" value="C:cell outer membrane"/>
    <property type="evidence" value="ECO:0007669"/>
    <property type="project" value="UniProtKB-SubCell"/>
</dbReference>
<dbReference type="CDD" id="cd08977">
    <property type="entry name" value="SusD"/>
    <property type="match status" value="1"/>
</dbReference>
<comment type="subcellular location">
    <subcellularLocation>
        <location evidence="1">Cell outer membrane</location>
    </subcellularLocation>
</comment>
<dbReference type="AlphaFoldDB" id="A0A8J2X9G8"/>
<keyword evidence="8" id="KW-1185">Reference proteome</keyword>
<keyword evidence="5" id="KW-0998">Cell outer membrane</keyword>
<evidence type="ECO:0000256" key="3">
    <source>
        <dbReference type="ARBA" id="ARBA00022729"/>
    </source>
</evidence>
<evidence type="ECO:0000256" key="2">
    <source>
        <dbReference type="ARBA" id="ARBA00006275"/>
    </source>
</evidence>
<dbReference type="PROSITE" id="PS51257">
    <property type="entry name" value="PROKAR_LIPOPROTEIN"/>
    <property type="match status" value="1"/>
</dbReference>
<evidence type="ECO:0000313" key="8">
    <source>
        <dbReference type="Proteomes" id="UP000598120"/>
    </source>
</evidence>
<dbReference type="Gene3D" id="1.25.40.10">
    <property type="entry name" value="Tetratricopeptide repeat domain"/>
    <property type="match status" value="1"/>
</dbReference>
<evidence type="ECO:0000256" key="5">
    <source>
        <dbReference type="ARBA" id="ARBA00023237"/>
    </source>
</evidence>
<evidence type="ECO:0000259" key="6">
    <source>
        <dbReference type="Pfam" id="PF07980"/>
    </source>
</evidence>
<comment type="caution">
    <text evidence="7">The sequence shown here is derived from an EMBL/GenBank/DDBJ whole genome shotgun (WGS) entry which is preliminary data.</text>
</comment>
<dbReference type="Proteomes" id="UP000598120">
    <property type="component" value="Unassembled WGS sequence"/>
</dbReference>
<organism evidence="7 8">
    <name type="scientific">Aquaticitalea lipolytica</name>
    <dbReference type="NCBI Taxonomy" id="1247562"/>
    <lineage>
        <taxon>Bacteria</taxon>
        <taxon>Pseudomonadati</taxon>
        <taxon>Bacteroidota</taxon>
        <taxon>Flavobacteriia</taxon>
        <taxon>Flavobacteriales</taxon>
        <taxon>Flavobacteriaceae</taxon>
        <taxon>Aquaticitalea</taxon>
    </lineage>
</organism>
<dbReference type="EMBL" id="BMIC01000001">
    <property type="protein sequence ID" value="GFZ81575.1"/>
    <property type="molecule type" value="Genomic_DNA"/>
</dbReference>
<accession>A0A8J2X9G8</accession>
<sequence length="542" mass="60443">MKINNIKHKAMLRIIKTVFFAFIMIGFIQSCESNLDLQPEDNRLTADAVFEDPAAYKAFLAKIYAGISLSGQQGPAGDADLSGLDEGFSNYLRLYWKMQELTTDEAIIGWNDGTIKDLHAQTWTSGNEFIRTMYSRLFYQVALTNEFLRQTTDAKLDARGVDAALRAEIQDYRAEARFMRALTYWHAMDLFANVPFVTENDPIGAFLPPQIQRADLFDYVESELLAIENEIVPARQNEYGRADQGVVWMLLSKLYLNAEVYTTTPRYSDVITYTNKVIGAGYSISTNPYYHLFLADNNTNGTQTEVIFPIAFDGLNTQSFGGMTFLVHAPVGGSMTPSNYGINGGWAGVRTTATFVEQFPGEENSADGRALFYTDGQTKAIANVSPFTNGFAIEKFRNVDVNGVQGSDSTGDFADTDFPMFRLADAYLMYAEAYIRGGGGSAANAVTYINQLRVRAYGNSTGNITQSDLTLNFILSERSRELFWEAHRRTDLIRFGQFSSQGIWPWKGNVAQGVTTESFRDVMPIPATDLGINTNLQQNEGY</sequence>
<keyword evidence="3" id="KW-0732">Signal</keyword>
<dbReference type="InterPro" id="IPR012944">
    <property type="entry name" value="SusD_RagB_dom"/>
</dbReference>
<reference evidence="7 8" key="1">
    <citation type="journal article" date="2014" name="Int. J. Syst. Evol. Microbiol.">
        <title>Complete genome sequence of Corynebacterium casei LMG S-19264T (=DSM 44701T), isolated from a smear-ripened cheese.</title>
        <authorList>
            <consortium name="US DOE Joint Genome Institute (JGI-PGF)"/>
            <person name="Walter F."/>
            <person name="Albersmeier A."/>
            <person name="Kalinowski J."/>
            <person name="Ruckert C."/>
        </authorList>
    </citation>
    <scope>NUCLEOTIDE SEQUENCE [LARGE SCALE GENOMIC DNA]</scope>
    <source>
        <strain evidence="7 8">CGMCC 1.15295</strain>
    </source>
</reference>
<keyword evidence="4" id="KW-0472">Membrane</keyword>
<protein>
    <submittedName>
        <fullName evidence="7">Outer membrane protein</fullName>
    </submittedName>
</protein>
<proteinExistence type="inferred from homology"/>
<feature type="domain" description="RagB/SusD" evidence="6">
    <location>
        <begin position="385"/>
        <end position="542"/>
    </location>
</feature>
<dbReference type="SUPFAM" id="SSF48452">
    <property type="entry name" value="TPR-like"/>
    <property type="match status" value="1"/>
</dbReference>
<evidence type="ECO:0000313" key="7">
    <source>
        <dbReference type="EMBL" id="GFZ81575.1"/>
    </source>
</evidence>